<feature type="binding site" evidence="22">
    <location>
        <begin position="835"/>
        <end position="838"/>
    </location>
    <ligand>
        <name>GTP</name>
        <dbReference type="ChEBI" id="CHEBI:37565"/>
    </ligand>
</feature>
<dbReference type="NCBIfam" id="TIGR00231">
    <property type="entry name" value="small_GTP"/>
    <property type="match status" value="2"/>
</dbReference>
<dbReference type="SMART" id="SM00178">
    <property type="entry name" value="SAR"/>
    <property type="match status" value="3"/>
</dbReference>
<evidence type="ECO:0000256" key="5">
    <source>
        <dbReference type="ARBA" id="ARBA00022448"/>
    </source>
</evidence>
<evidence type="ECO:0000256" key="21">
    <source>
        <dbReference type="ARBA" id="ARBA00023288"/>
    </source>
</evidence>
<dbReference type="Gene3D" id="3.40.50.300">
    <property type="entry name" value="P-loop containing nucleotide triphosphate hydrolases"/>
    <property type="match status" value="3"/>
</dbReference>
<evidence type="ECO:0000256" key="2">
    <source>
        <dbReference type="ARBA" id="ARBA00004555"/>
    </source>
</evidence>
<dbReference type="GO" id="GO:0016192">
    <property type="term" value="P:vesicle-mediated transport"/>
    <property type="evidence" value="ECO:0007669"/>
    <property type="project" value="UniProtKB-KW"/>
</dbReference>
<keyword evidence="7" id="KW-0433">Leucine-rich repeat</keyword>
<dbReference type="Pfam" id="PF00025">
    <property type="entry name" value="Arf"/>
    <property type="match status" value="3"/>
</dbReference>
<keyword evidence="5" id="KW-0813">Transport</keyword>
<evidence type="ECO:0000256" key="9">
    <source>
        <dbReference type="ARBA" id="ARBA00022707"/>
    </source>
</evidence>
<keyword evidence="12 22" id="KW-0547">Nucleotide-binding</keyword>
<dbReference type="FunFam" id="3.80.10.10:FF:000111">
    <property type="entry name" value="LRR receptor-like serine/threonine-protein kinase ERECTA"/>
    <property type="match status" value="1"/>
</dbReference>
<dbReference type="Gene3D" id="1.10.287.190">
    <property type="entry name" value="Transcription factor IIA gamma subunit, alpha-helical domain"/>
    <property type="match status" value="1"/>
</dbReference>
<dbReference type="InterPro" id="IPR045872">
    <property type="entry name" value="Arf1-5-like"/>
</dbReference>
<keyword evidence="16" id="KW-0333">Golgi apparatus</keyword>
<dbReference type="InterPro" id="IPR024156">
    <property type="entry name" value="Small_GTPase_ARF"/>
</dbReference>
<keyword evidence="15" id="KW-1133">Transmembrane helix</keyword>
<evidence type="ECO:0000256" key="1">
    <source>
        <dbReference type="ARBA" id="ARBA00004251"/>
    </source>
</evidence>
<proteinExistence type="inferred from homology"/>
<dbReference type="GO" id="GO:0015031">
    <property type="term" value="P:protein transport"/>
    <property type="evidence" value="ECO:0007669"/>
    <property type="project" value="UniProtKB-KW"/>
</dbReference>
<keyword evidence="6" id="KW-1003">Cell membrane</keyword>
<dbReference type="GO" id="GO:0003924">
    <property type="term" value="F:GTPase activity"/>
    <property type="evidence" value="ECO:0007669"/>
    <property type="project" value="InterPro"/>
</dbReference>
<dbReference type="GO" id="GO:0005525">
    <property type="term" value="F:GTP binding"/>
    <property type="evidence" value="ECO:0007669"/>
    <property type="project" value="UniProtKB-KW"/>
</dbReference>
<dbReference type="EMBL" id="CAADRP010000835">
    <property type="protein sequence ID" value="VFU32742.1"/>
    <property type="molecule type" value="Genomic_DNA"/>
</dbReference>
<comment type="similarity">
    <text evidence="4">Belongs to the small GTPase superfamily. Arf family.</text>
</comment>
<sequence>MATFELYRRSMIGMCLTETLDDMWHAHCHGCLEEERNGLLSIKALIDPNNVQWKLSDWTVNQEDMADCCAWYGVGCDNTARRNLEQLDLSGNNLEGSFPDCLGNLSSLQLLDVSGNRFTGNIASGPLTNIISLEFLSLSNNHFEVPVSMKPFMNHSSLKFFSSENNRLVTGPTAFHNFIPKFQLVYFSLSDNSTSEALNLEIPSFLYNQHSLRFLDLSGNNFNGMFPSWLLRNNTRLEQLFLGENSFVGTLQVQDHPNPHMTILDISNNNMSGQFPKHICLMFPNLVTLRMAKTGLTGCIPSCLGNISSLEDLDLSNNQLSSKKWAALGLSNNQFSGMLPRWFANSTRLRTLDLSRNHFKGPIPIDFCKLDGLRYLDLSENELFGSIPSCFNPPNITHVHLSRNRLSVPLTYGFHNSSSLVTLDLRDNNFTGAIPKWFGNLSTLNVLLLRANHFDGEFPVQLCFLEQLSILDVSQNQLSGPLPSCLGNLTFKESSKKAVVYLGIVFSSRSIRKAYYETMGPPLVESIYSLDSSYLPITIEEVVEFATKSMYYSYKGKVLSFMSGIDLSSNNFSGAIPPKLGNLKEVHALNLSHNNLTGSIPATFSNLKQIESLDLSYNNLNGVIAPQLTEMTTLEVFSVAHNNLSGKTPERKYRFGTFDESSYEGNPFLCGPPLPNNCSEEESPLQPMPNDEQEDDCFIDMDFFYISFSMGYSLSKLFSGLFAKKEMRILMVGLDAAGKTTILYKLKLGEIVTTIPTIGFNVETVEYKNISFTVWDVGGQDKIRPLWRFYFQNTQGLIFVVDSNDRDRVVEARDELHRMLNEDELRDAVLLVLANKQDLPNAMNAAEITDKLGLHSLRQRHWYIQSTCATSGDGLYEGLDWLSNNIANKMGLTFTKLFSRLFAKKEMRILMVGLDAAGKTSYAWRDCHHYPYNRPLWRHYFQNTQGLIFVVDSNDRDRVVEARDELHRMLNEDELRDAVLLVFANKQDLPNAMNAAEITDKLGLHSLRQRHWYIQSTCATSGEGLYEGLDWLSNNIANKMGLSFTKLFSRLFAKKEMRILMVGLDAAGKTTILYKLKLGEIVTTIPTIGFNVETVEYKNISFTVWDVGGQDKIRPLWRHYFQNTQGLIFVVDSNDRDRVVEARDELHRMLNEGCCATCFANKQDLPNAMNAAEITDKLGLHSLRQRHWYIQSTCATSGEGLRNGFFIDLFGSHTLGILPGGVGVCGFLILVTYCNASMFLGECCTFDFDYQFERTMNSPDQISADIINLCNALVLSLSKKIQTLICSCNAKGK</sequence>
<dbReference type="PANTHER" id="PTHR11711">
    <property type="entry name" value="ADP RIBOSYLATION FACTOR-RELATED"/>
    <property type="match status" value="1"/>
</dbReference>
<comment type="subcellular location">
    <subcellularLocation>
        <location evidence="1">Cell membrane</location>
        <topology evidence="1">Single-pass type I membrane protein</topology>
    </subcellularLocation>
    <subcellularLocation>
        <location evidence="2">Golgi apparatus</location>
    </subcellularLocation>
</comment>
<evidence type="ECO:0000256" key="7">
    <source>
        <dbReference type="ARBA" id="ARBA00022614"/>
    </source>
</evidence>
<evidence type="ECO:0000256" key="4">
    <source>
        <dbReference type="ARBA" id="ARBA00010290"/>
    </source>
</evidence>
<dbReference type="SUPFAM" id="SSF52058">
    <property type="entry name" value="L domain-like"/>
    <property type="match status" value="2"/>
</dbReference>
<reference evidence="25" key="1">
    <citation type="submission" date="2019-03" db="EMBL/GenBank/DDBJ databases">
        <authorList>
            <person name="Mank J."/>
            <person name="Almeida P."/>
        </authorList>
    </citation>
    <scope>NUCLEOTIDE SEQUENCE</scope>
    <source>
        <strain evidence="25">78183</strain>
    </source>
</reference>
<dbReference type="CDD" id="cd04150">
    <property type="entry name" value="Arf1_5_like"/>
    <property type="match status" value="2"/>
</dbReference>
<dbReference type="InterPro" id="IPR003591">
    <property type="entry name" value="Leu-rich_rpt_typical-subtyp"/>
</dbReference>
<feature type="binding site" evidence="23">
    <location>
        <position position="757"/>
    </location>
    <ligand>
        <name>Mg(2+)</name>
        <dbReference type="ChEBI" id="CHEBI:18420"/>
    </ligand>
</feature>
<dbReference type="Pfam" id="PF13855">
    <property type="entry name" value="LRR_8"/>
    <property type="match status" value="3"/>
</dbReference>
<dbReference type="SUPFAM" id="SSF52540">
    <property type="entry name" value="P-loop containing nucleoside triphosphate hydrolases"/>
    <property type="match status" value="3"/>
</dbReference>
<comment type="similarity">
    <text evidence="3">Belongs to the RLP family.</text>
</comment>
<evidence type="ECO:0000256" key="22">
    <source>
        <dbReference type="PIRSR" id="PIRSR606689-1"/>
    </source>
</evidence>
<dbReference type="PRINTS" id="PR00328">
    <property type="entry name" value="SAR1GTPBP"/>
</dbReference>
<gene>
    <name evidence="25" type="ORF">SVIM_LOCUS145663</name>
</gene>
<evidence type="ECO:0000256" key="14">
    <source>
        <dbReference type="ARBA" id="ARBA00022927"/>
    </source>
</evidence>
<keyword evidence="14" id="KW-0653">Protein transport</keyword>
<keyword evidence="8" id="KW-0812">Transmembrane</keyword>
<dbReference type="InterPro" id="IPR032675">
    <property type="entry name" value="LRR_dom_sf"/>
</dbReference>
<name>A0A6N2KXU2_SALVM</name>
<feature type="binding site" evidence="23">
    <location>
        <position position="740"/>
    </location>
    <ligand>
        <name>Mg(2+)</name>
        <dbReference type="ChEBI" id="CHEBI:18420"/>
    </ligand>
</feature>
<evidence type="ECO:0000256" key="11">
    <source>
        <dbReference type="ARBA" id="ARBA00022737"/>
    </source>
</evidence>
<keyword evidence="17 22" id="KW-0342">GTP-binding</keyword>
<evidence type="ECO:0000256" key="17">
    <source>
        <dbReference type="ARBA" id="ARBA00023134"/>
    </source>
</evidence>
<evidence type="ECO:0000313" key="25">
    <source>
        <dbReference type="EMBL" id="VFU32742.1"/>
    </source>
</evidence>
<dbReference type="FunFam" id="3.40.50.300:FF:003500">
    <property type="entry name" value="ADP-ribosylation factor 1"/>
    <property type="match status" value="3"/>
</dbReference>
<dbReference type="GO" id="GO:0005672">
    <property type="term" value="C:transcription factor TFIIA complex"/>
    <property type="evidence" value="ECO:0007669"/>
    <property type="project" value="InterPro"/>
</dbReference>
<dbReference type="Gene3D" id="3.80.10.10">
    <property type="entry name" value="Ribonuclease Inhibitor"/>
    <property type="match status" value="2"/>
</dbReference>
<dbReference type="Pfam" id="PF08263">
    <property type="entry name" value="LRRNT_2"/>
    <property type="match status" value="1"/>
</dbReference>
<keyword evidence="23" id="KW-0460">Magnesium</keyword>
<dbReference type="InterPro" id="IPR027417">
    <property type="entry name" value="P-loop_NTPase"/>
</dbReference>
<dbReference type="SMART" id="SM00177">
    <property type="entry name" value="ARF"/>
    <property type="match status" value="3"/>
</dbReference>
<dbReference type="InterPro" id="IPR013210">
    <property type="entry name" value="LRR_N_plant-typ"/>
</dbReference>
<dbReference type="InterPro" id="IPR001611">
    <property type="entry name" value="Leu-rich_rpt"/>
</dbReference>
<keyword evidence="10" id="KW-0732">Signal</keyword>
<keyword evidence="19" id="KW-0675">Receptor</keyword>
<dbReference type="GO" id="GO:0046872">
    <property type="term" value="F:metal ion binding"/>
    <property type="evidence" value="ECO:0007669"/>
    <property type="project" value="UniProtKB-KW"/>
</dbReference>
<dbReference type="GO" id="GO:0005886">
    <property type="term" value="C:plasma membrane"/>
    <property type="evidence" value="ECO:0007669"/>
    <property type="project" value="UniProtKB-SubCell"/>
</dbReference>
<keyword evidence="9" id="KW-0519">Myristate</keyword>
<dbReference type="InterPro" id="IPR006689">
    <property type="entry name" value="Small_GTPase_ARF/SAR"/>
</dbReference>
<evidence type="ECO:0000256" key="3">
    <source>
        <dbReference type="ARBA" id="ARBA00009592"/>
    </source>
</evidence>
<evidence type="ECO:0000256" key="6">
    <source>
        <dbReference type="ARBA" id="ARBA00022475"/>
    </source>
</evidence>
<evidence type="ECO:0000256" key="10">
    <source>
        <dbReference type="ARBA" id="ARBA00022729"/>
    </source>
</evidence>
<keyword evidence="21" id="KW-0449">Lipoprotein</keyword>
<evidence type="ECO:0000256" key="15">
    <source>
        <dbReference type="ARBA" id="ARBA00022989"/>
    </source>
</evidence>
<evidence type="ECO:0000256" key="19">
    <source>
        <dbReference type="ARBA" id="ARBA00023170"/>
    </source>
</evidence>
<dbReference type="SMART" id="SM00369">
    <property type="entry name" value="LRR_TYP"/>
    <property type="match status" value="6"/>
</dbReference>
<evidence type="ECO:0000259" key="24">
    <source>
        <dbReference type="Pfam" id="PF08263"/>
    </source>
</evidence>
<dbReference type="InterPro" id="IPR009083">
    <property type="entry name" value="TFIIA_a-hlx"/>
</dbReference>
<dbReference type="SMART" id="SM00175">
    <property type="entry name" value="RAB"/>
    <property type="match status" value="1"/>
</dbReference>
<dbReference type="PROSITE" id="PS51417">
    <property type="entry name" value="ARF"/>
    <property type="match status" value="3"/>
</dbReference>
<evidence type="ECO:0000256" key="8">
    <source>
        <dbReference type="ARBA" id="ARBA00022692"/>
    </source>
</evidence>
<evidence type="ECO:0000256" key="16">
    <source>
        <dbReference type="ARBA" id="ARBA00023034"/>
    </source>
</evidence>
<keyword evidence="23" id="KW-0479">Metal-binding</keyword>
<dbReference type="Pfam" id="PF13516">
    <property type="entry name" value="LRR_6"/>
    <property type="match status" value="1"/>
</dbReference>
<dbReference type="PRINTS" id="PR00019">
    <property type="entry name" value="LEURICHRPT"/>
</dbReference>
<evidence type="ECO:0000256" key="13">
    <source>
        <dbReference type="ARBA" id="ARBA00022892"/>
    </source>
</evidence>
<keyword evidence="11" id="KW-0677">Repeat</keyword>
<feature type="binding site" evidence="22">
    <location>
        <position position="779"/>
    </location>
    <ligand>
        <name>GTP</name>
        <dbReference type="ChEBI" id="CHEBI:37565"/>
    </ligand>
</feature>
<dbReference type="Pfam" id="PF00560">
    <property type="entry name" value="LRR_1"/>
    <property type="match status" value="2"/>
</dbReference>
<protein>
    <recommendedName>
        <fullName evidence="24">Leucine-rich repeat-containing N-terminal plant-type domain-containing protein</fullName>
    </recommendedName>
</protein>
<keyword evidence="18" id="KW-0472">Membrane</keyword>
<dbReference type="GO" id="GO:0006367">
    <property type="term" value="P:transcription initiation at RNA polymerase II promoter"/>
    <property type="evidence" value="ECO:0007669"/>
    <property type="project" value="InterPro"/>
</dbReference>
<dbReference type="FunFam" id="3.80.10.10:FF:000095">
    <property type="entry name" value="LRR receptor-like serine/threonine-protein kinase GSO1"/>
    <property type="match status" value="1"/>
</dbReference>
<feature type="binding site" evidence="22">
    <location>
        <begin position="733"/>
        <end position="740"/>
    </location>
    <ligand>
        <name>GTP</name>
        <dbReference type="ChEBI" id="CHEBI:37565"/>
    </ligand>
</feature>
<keyword evidence="13" id="KW-0931">ER-Golgi transport</keyword>
<feature type="domain" description="Leucine-rich repeat-containing N-terminal plant-type" evidence="24">
    <location>
        <begin position="33"/>
        <end position="77"/>
    </location>
</feature>
<evidence type="ECO:0000256" key="20">
    <source>
        <dbReference type="ARBA" id="ARBA00023180"/>
    </source>
</evidence>
<dbReference type="GO" id="GO:0005794">
    <property type="term" value="C:Golgi apparatus"/>
    <property type="evidence" value="ECO:0007669"/>
    <property type="project" value="UniProtKB-SubCell"/>
</dbReference>
<dbReference type="InterPro" id="IPR005225">
    <property type="entry name" value="Small_GTP-bd"/>
</dbReference>
<evidence type="ECO:0000256" key="12">
    <source>
        <dbReference type="ARBA" id="ARBA00022741"/>
    </source>
</evidence>
<accession>A0A6N2KXU2</accession>
<organism evidence="25">
    <name type="scientific">Salix viminalis</name>
    <name type="common">Common osier</name>
    <name type="synonym">Basket willow</name>
    <dbReference type="NCBI Taxonomy" id="40686"/>
    <lineage>
        <taxon>Eukaryota</taxon>
        <taxon>Viridiplantae</taxon>
        <taxon>Streptophyta</taxon>
        <taxon>Embryophyta</taxon>
        <taxon>Tracheophyta</taxon>
        <taxon>Spermatophyta</taxon>
        <taxon>Magnoliopsida</taxon>
        <taxon>eudicotyledons</taxon>
        <taxon>Gunneridae</taxon>
        <taxon>Pentapetalae</taxon>
        <taxon>rosids</taxon>
        <taxon>fabids</taxon>
        <taxon>Malpighiales</taxon>
        <taxon>Salicaceae</taxon>
        <taxon>Saliceae</taxon>
        <taxon>Salix</taxon>
    </lineage>
</organism>
<evidence type="ECO:0000256" key="23">
    <source>
        <dbReference type="PIRSR" id="PIRSR606689-2"/>
    </source>
</evidence>
<keyword evidence="20" id="KW-0325">Glycoprotein</keyword>
<dbReference type="GO" id="GO:0016004">
    <property type="term" value="F:phospholipase activator activity"/>
    <property type="evidence" value="ECO:0007669"/>
    <property type="project" value="UniProtKB-ARBA"/>
</dbReference>
<evidence type="ECO:0000256" key="18">
    <source>
        <dbReference type="ARBA" id="ARBA00023136"/>
    </source>
</evidence>